<evidence type="ECO:0000256" key="6">
    <source>
        <dbReference type="ARBA" id="ARBA00015850"/>
    </source>
</evidence>
<evidence type="ECO:0000256" key="18">
    <source>
        <dbReference type="ARBA" id="ARBA00049504"/>
    </source>
</evidence>
<keyword evidence="12 19" id="KW-1133">Transmembrane helix</keyword>
<feature type="transmembrane region" description="Helical" evidence="19">
    <location>
        <begin position="172"/>
        <end position="192"/>
    </location>
</feature>
<dbReference type="HAMAP" id="MF_00719">
    <property type="entry name" value="CobS"/>
    <property type="match status" value="1"/>
</dbReference>
<protein>
    <recommendedName>
        <fullName evidence="6">Adenosylcobinamide-GDP ribazoletransferase</fullName>
        <ecNumber evidence="5">2.7.8.26</ecNumber>
    </recommendedName>
    <alternativeName>
        <fullName evidence="16">Cobalamin synthase</fullName>
    </alternativeName>
    <alternativeName>
        <fullName evidence="15">Cobalamin-5'-phosphate synthase</fullName>
    </alternativeName>
</protein>
<keyword evidence="8" id="KW-0169">Cobalamin biosynthesis</keyword>
<name>A0A6J7KPQ8_9ZZZZ</name>
<evidence type="ECO:0000256" key="11">
    <source>
        <dbReference type="ARBA" id="ARBA00022842"/>
    </source>
</evidence>
<comment type="catalytic activity">
    <reaction evidence="17">
        <text>alpha-ribazole + adenosylcob(III)inamide-GDP = adenosylcob(III)alamin + GMP + H(+)</text>
        <dbReference type="Rhea" id="RHEA:16049"/>
        <dbReference type="ChEBI" id="CHEBI:10329"/>
        <dbReference type="ChEBI" id="CHEBI:15378"/>
        <dbReference type="ChEBI" id="CHEBI:18408"/>
        <dbReference type="ChEBI" id="CHEBI:58115"/>
        <dbReference type="ChEBI" id="CHEBI:60487"/>
        <dbReference type="EC" id="2.7.8.26"/>
    </reaction>
</comment>
<evidence type="ECO:0000256" key="17">
    <source>
        <dbReference type="ARBA" id="ARBA00048623"/>
    </source>
</evidence>
<dbReference type="PANTHER" id="PTHR34148">
    <property type="entry name" value="ADENOSYLCOBINAMIDE-GDP RIBAZOLETRANSFERASE"/>
    <property type="match status" value="1"/>
</dbReference>
<evidence type="ECO:0000256" key="9">
    <source>
        <dbReference type="ARBA" id="ARBA00022679"/>
    </source>
</evidence>
<evidence type="ECO:0000256" key="13">
    <source>
        <dbReference type="ARBA" id="ARBA00023136"/>
    </source>
</evidence>
<evidence type="ECO:0000256" key="16">
    <source>
        <dbReference type="ARBA" id="ARBA00032853"/>
    </source>
</evidence>
<dbReference type="GO" id="GO:0008818">
    <property type="term" value="F:cobalamin 5'-phosphate synthase activity"/>
    <property type="evidence" value="ECO:0007669"/>
    <property type="project" value="InterPro"/>
</dbReference>
<organism evidence="20">
    <name type="scientific">freshwater metagenome</name>
    <dbReference type="NCBI Taxonomy" id="449393"/>
    <lineage>
        <taxon>unclassified sequences</taxon>
        <taxon>metagenomes</taxon>
        <taxon>ecological metagenomes</taxon>
    </lineage>
</organism>
<gene>
    <name evidence="20" type="ORF">UFOPK3564_03875</name>
</gene>
<evidence type="ECO:0000256" key="7">
    <source>
        <dbReference type="ARBA" id="ARBA00022475"/>
    </source>
</evidence>
<dbReference type="UniPathway" id="UPA00148">
    <property type="reaction ID" value="UER00238"/>
</dbReference>
<keyword evidence="10 19" id="KW-0812">Transmembrane</keyword>
<dbReference type="GO" id="GO:0005886">
    <property type="term" value="C:plasma membrane"/>
    <property type="evidence" value="ECO:0007669"/>
    <property type="project" value="UniProtKB-SubCell"/>
</dbReference>
<evidence type="ECO:0000256" key="14">
    <source>
        <dbReference type="ARBA" id="ARBA00025228"/>
    </source>
</evidence>
<evidence type="ECO:0000256" key="4">
    <source>
        <dbReference type="ARBA" id="ARBA00010561"/>
    </source>
</evidence>
<keyword evidence="7" id="KW-1003">Cell membrane</keyword>
<evidence type="ECO:0000313" key="20">
    <source>
        <dbReference type="EMBL" id="CAB4957890.1"/>
    </source>
</evidence>
<keyword evidence="9" id="KW-0808">Transferase</keyword>
<feature type="transmembrane region" description="Helical" evidence="19">
    <location>
        <begin position="229"/>
        <end position="248"/>
    </location>
</feature>
<proteinExistence type="inferred from homology"/>
<dbReference type="PANTHER" id="PTHR34148:SF1">
    <property type="entry name" value="ADENOSYLCOBINAMIDE-GDP RIBAZOLETRANSFERASE"/>
    <property type="match status" value="1"/>
</dbReference>
<comment type="function">
    <text evidence="14">Joins adenosylcobinamide-GDP and alpha-ribazole to generate adenosylcobalamin (Ado-cobalamin). Also synthesizes adenosylcobalamin 5'-phosphate from adenosylcobinamide-GDP and alpha-ribazole 5'-phosphate.</text>
</comment>
<feature type="transmembrane region" description="Helical" evidence="19">
    <location>
        <begin position="111"/>
        <end position="130"/>
    </location>
</feature>
<accession>A0A6J7KPQ8</accession>
<sequence>MSALDGPRHAVGFLTRIPVPFGPDEAPRLTAAAPWFPVVGAGVGALGGGVLALVALVPGAEASGVAAALGLAATVALTGALHEDGLADTADGLGVLGDRARRLEVMRDSRIGTFGALALLVWLLIGWSALRPLATGDAVLALVAAGALSRWAILVHALLGRPARPDGAIHELRVGLPAGVVATAVAVLAAVLGLGVGAGAVALLIAGLVAAGVAAGVRRGLGGITGDTCGASAAIAQVAVLVVALAAVA</sequence>
<evidence type="ECO:0000256" key="1">
    <source>
        <dbReference type="ARBA" id="ARBA00001946"/>
    </source>
</evidence>
<comment type="similarity">
    <text evidence="4">Belongs to the CobS family.</text>
</comment>
<evidence type="ECO:0000256" key="3">
    <source>
        <dbReference type="ARBA" id="ARBA00004663"/>
    </source>
</evidence>
<dbReference type="AlphaFoldDB" id="A0A6J7KPQ8"/>
<reference evidence="20" key="1">
    <citation type="submission" date="2020-05" db="EMBL/GenBank/DDBJ databases">
        <authorList>
            <person name="Chiriac C."/>
            <person name="Salcher M."/>
            <person name="Ghai R."/>
            <person name="Kavagutti S V."/>
        </authorList>
    </citation>
    <scope>NUCLEOTIDE SEQUENCE</scope>
</reference>
<evidence type="ECO:0000256" key="8">
    <source>
        <dbReference type="ARBA" id="ARBA00022573"/>
    </source>
</evidence>
<comment type="pathway">
    <text evidence="3">Cofactor biosynthesis; adenosylcobalamin biosynthesis; adenosylcobalamin from cob(II)yrinate a,c-diamide: step 7/7.</text>
</comment>
<keyword evidence="11" id="KW-0460">Magnesium</keyword>
<evidence type="ECO:0000256" key="2">
    <source>
        <dbReference type="ARBA" id="ARBA00004651"/>
    </source>
</evidence>
<dbReference type="EC" id="2.7.8.26" evidence="5"/>
<dbReference type="EMBL" id="CAFBMK010000432">
    <property type="protein sequence ID" value="CAB4957890.1"/>
    <property type="molecule type" value="Genomic_DNA"/>
</dbReference>
<dbReference type="Pfam" id="PF02654">
    <property type="entry name" value="CobS"/>
    <property type="match status" value="1"/>
</dbReference>
<feature type="transmembrane region" description="Helical" evidence="19">
    <location>
        <begin position="35"/>
        <end position="57"/>
    </location>
</feature>
<evidence type="ECO:0000256" key="10">
    <source>
        <dbReference type="ARBA" id="ARBA00022692"/>
    </source>
</evidence>
<dbReference type="GO" id="GO:0051073">
    <property type="term" value="F:adenosylcobinamide-GDP ribazoletransferase activity"/>
    <property type="evidence" value="ECO:0007669"/>
    <property type="project" value="UniProtKB-EC"/>
</dbReference>
<keyword evidence="13 19" id="KW-0472">Membrane</keyword>
<evidence type="ECO:0000256" key="15">
    <source>
        <dbReference type="ARBA" id="ARBA00032605"/>
    </source>
</evidence>
<feature type="transmembrane region" description="Helical" evidence="19">
    <location>
        <begin position="198"/>
        <end position="217"/>
    </location>
</feature>
<evidence type="ECO:0000256" key="5">
    <source>
        <dbReference type="ARBA" id="ARBA00013200"/>
    </source>
</evidence>
<evidence type="ECO:0000256" key="19">
    <source>
        <dbReference type="SAM" id="Phobius"/>
    </source>
</evidence>
<dbReference type="InterPro" id="IPR003805">
    <property type="entry name" value="CobS"/>
</dbReference>
<dbReference type="GO" id="GO:0009236">
    <property type="term" value="P:cobalamin biosynthetic process"/>
    <property type="evidence" value="ECO:0007669"/>
    <property type="project" value="UniProtKB-UniPathway"/>
</dbReference>
<feature type="transmembrane region" description="Helical" evidence="19">
    <location>
        <begin position="136"/>
        <end position="160"/>
    </location>
</feature>
<evidence type="ECO:0000256" key="12">
    <source>
        <dbReference type="ARBA" id="ARBA00022989"/>
    </source>
</evidence>
<comment type="catalytic activity">
    <reaction evidence="18">
        <text>alpha-ribazole 5'-phosphate + adenosylcob(III)inamide-GDP = adenosylcob(III)alamin 5'-phosphate + GMP + H(+)</text>
        <dbReference type="Rhea" id="RHEA:23560"/>
        <dbReference type="ChEBI" id="CHEBI:15378"/>
        <dbReference type="ChEBI" id="CHEBI:57918"/>
        <dbReference type="ChEBI" id="CHEBI:58115"/>
        <dbReference type="ChEBI" id="CHEBI:60487"/>
        <dbReference type="ChEBI" id="CHEBI:60493"/>
        <dbReference type="EC" id="2.7.8.26"/>
    </reaction>
</comment>
<comment type="subcellular location">
    <subcellularLocation>
        <location evidence="2">Cell membrane</location>
        <topology evidence="2">Multi-pass membrane protein</topology>
    </subcellularLocation>
</comment>
<comment type="cofactor">
    <cofactor evidence="1">
        <name>Mg(2+)</name>
        <dbReference type="ChEBI" id="CHEBI:18420"/>
    </cofactor>
</comment>